<gene>
    <name evidence="3" type="ORF">DFR58_1334</name>
</gene>
<evidence type="ECO:0000313" key="4">
    <source>
        <dbReference type="Proteomes" id="UP000253034"/>
    </source>
</evidence>
<sequence>MKTKKLDFLNKEVSGVILGTMTLFSGDVNEHMEHLDMAVEMGVNLLDTAIGYGGSEISIGKWMKARSNRKDVVVITKGCHPGPNGKRVNAKDLAEDLNRSLERLDTDYIDIYLLHRDDLDLPVGPIVEALNEHFAAGRIKSFGGSNWTHKRIQEANDYAKAHGLEPFRASSPSYFLAEQAAEPWAPGTVTISGPAGEAAREWYAANQMPVFAYSSLARGFFSGMVTRERWEAEKDRIMSPGVLFSGNATKDQLTGRGETIDPICAKAYCVEPNFKRLDRVKILAEEKGRTIAQIALAFIVNSKMNVFPVSGVANRAELQSTIDAVNIELTDKELAWLDLKIDNR</sequence>
<organism evidence="3 4">
    <name type="scientific">Anaerobacterium chartisolvens</name>
    <dbReference type="NCBI Taxonomy" id="1297424"/>
    <lineage>
        <taxon>Bacteria</taxon>
        <taxon>Bacillati</taxon>
        <taxon>Bacillota</taxon>
        <taxon>Clostridia</taxon>
        <taxon>Eubacteriales</taxon>
        <taxon>Oscillospiraceae</taxon>
        <taxon>Anaerobacterium</taxon>
    </lineage>
</organism>
<dbReference type="InterPro" id="IPR023210">
    <property type="entry name" value="NADP_OxRdtase_dom"/>
</dbReference>
<dbReference type="PANTHER" id="PTHR43364:SF4">
    <property type="entry name" value="NAD(P)-LINKED OXIDOREDUCTASE SUPERFAMILY PROTEIN"/>
    <property type="match status" value="1"/>
</dbReference>
<evidence type="ECO:0000256" key="1">
    <source>
        <dbReference type="ARBA" id="ARBA00023002"/>
    </source>
</evidence>
<dbReference type="OrthoDB" id="9804790at2"/>
<dbReference type="GO" id="GO:0005829">
    <property type="term" value="C:cytosol"/>
    <property type="evidence" value="ECO:0007669"/>
    <property type="project" value="TreeGrafter"/>
</dbReference>
<name>A0A369AL98_9FIRM</name>
<comment type="caution">
    <text evidence="3">The sequence shown here is derived from an EMBL/GenBank/DDBJ whole genome shotgun (WGS) entry which is preliminary data.</text>
</comment>
<dbReference type="InterPro" id="IPR050523">
    <property type="entry name" value="AKR_Detox_Biosynth"/>
</dbReference>
<proteinExistence type="predicted"/>
<evidence type="ECO:0000259" key="2">
    <source>
        <dbReference type="Pfam" id="PF00248"/>
    </source>
</evidence>
<dbReference type="EMBL" id="QPJT01000033">
    <property type="protein sequence ID" value="RCX09865.1"/>
    <property type="molecule type" value="Genomic_DNA"/>
</dbReference>
<feature type="domain" description="NADP-dependent oxidoreductase" evidence="2">
    <location>
        <begin position="16"/>
        <end position="338"/>
    </location>
</feature>
<dbReference type="PRINTS" id="PR00069">
    <property type="entry name" value="ALDKETRDTASE"/>
</dbReference>
<dbReference type="InterPro" id="IPR020471">
    <property type="entry name" value="AKR"/>
</dbReference>
<dbReference type="Pfam" id="PF00248">
    <property type="entry name" value="Aldo_ket_red"/>
    <property type="match status" value="1"/>
</dbReference>
<dbReference type="Gene3D" id="3.20.20.100">
    <property type="entry name" value="NADP-dependent oxidoreductase domain"/>
    <property type="match status" value="1"/>
</dbReference>
<evidence type="ECO:0000313" key="3">
    <source>
        <dbReference type="EMBL" id="RCX09865.1"/>
    </source>
</evidence>
<dbReference type="CDD" id="cd19082">
    <property type="entry name" value="AKR_AKR10A1_2"/>
    <property type="match status" value="1"/>
</dbReference>
<keyword evidence="4" id="KW-1185">Reference proteome</keyword>
<protein>
    <submittedName>
        <fullName evidence="3">Aryl-alcohol dehydrogenase-like predicted oxidoreductase</fullName>
    </submittedName>
</protein>
<dbReference type="InterPro" id="IPR036812">
    <property type="entry name" value="NAD(P)_OxRdtase_dom_sf"/>
</dbReference>
<dbReference type="Proteomes" id="UP000253034">
    <property type="component" value="Unassembled WGS sequence"/>
</dbReference>
<reference evidence="3 4" key="1">
    <citation type="submission" date="2018-07" db="EMBL/GenBank/DDBJ databases">
        <title>Genomic Encyclopedia of Type Strains, Phase IV (KMG-IV): sequencing the most valuable type-strain genomes for metagenomic binning, comparative biology and taxonomic classification.</title>
        <authorList>
            <person name="Goeker M."/>
        </authorList>
    </citation>
    <scope>NUCLEOTIDE SEQUENCE [LARGE SCALE GENOMIC DNA]</scope>
    <source>
        <strain evidence="3 4">DSM 27016</strain>
    </source>
</reference>
<dbReference type="RefSeq" id="WP_114299690.1">
    <property type="nucleotide sequence ID" value="NZ_QPJT01000033.1"/>
</dbReference>
<accession>A0A369AL98</accession>
<dbReference type="SUPFAM" id="SSF51430">
    <property type="entry name" value="NAD(P)-linked oxidoreductase"/>
    <property type="match status" value="1"/>
</dbReference>
<dbReference type="GO" id="GO:0016491">
    <property type="term" value="F:oxidoreductase activity"/>
    <property type="evidence" value="ECO:0007669"/>
    <property type="project" value="UniProtKB-KW"/>
</dbReference>
<keyword evidence="1" id="KW-0560">Oxidoreductase</keyword>
<dbReference type="AlphaFoldDB" id="A0A369AL98"/>
<dbReference type="PANTHER" id="PTHR43364">
    <property type="entry name" value="NADH-SPECIFIC METHYLGLYOXAL REDUCTASE-RELATED"/>
    <property type="match status" value="1"/>
</dbReference>